<keyword evidence="2" id="KW-1185">Reference proteome</keyword>
<dbReference type="AlphaFoldDB" id="A0A8X6UKK4"/>
<gene>
    <name evidence="1" type="ORF">NPIL_44951</name>
</gene>
<sequence length="119" mass="13096">MKLKIPIRTCPLLPFKAIHTVGGKDHGKTDGHLLNEDLTCSRGVSAAVPATGHLLHSKRIRLAIVGSTVCHPRIDTEAPLRTKQEKVRDGPQEGDLLYYSCWFPGSLSSTQKGLRNMRV</sequence>
<evidence type="ECO:0000313" key="1">
    <source>
        <dbReference type="EMBL" id="GFU19687.1"/>
    </source>
</evidence>
<dbReference type="Proteomes" id="UP000887013">
    <property type="component" value="Unassembled WGS sequence"/>
</dbReference>
<name>A0A8X6UKK4_NEPPI</name>
<accession>A0A8X6UKK4</accession>
<protein>
    <submittedName>
        <fullName evidence="1">Uncharacterized protein</fullName>
    </submittedName>
</protein>
<comment type="caution">
    <text evidence="1">The sequence shown here is derived from an EMBL/GenBank/DDBJ whole genome shotgun (WGS) entry which is preliminary data.</text>
</comment>
<organism evidence="1 2">
    <name type="scientific">Nephila pilipes</name>
    <name type="common">Giant wood spider</name>
    <name type="synonym">Nephila maculata</name>
    <dbReference type="NCBI Taxonomy" id="299642"/>
    <lineage>
        <taxon>Eukaryota</taxon>
        <taxon>Metazoa</taxon>
        <taxon>Ecdysozoa</taxon>
        <taxon>Arthropoda</taxon>
        <taxon>Chelicerata</taxon>
        <taxon>Arachnida</taxon>
        <taxon>Araneae</taxon>
        <taxon>Araneomorphae</taxon>
        <taxon>Entelegynae</taxon>
        <taxon>Araneoidea</taxon>
        <taxon>Nephilidae</taxon>
        <taxon>Nephila</taxon>
    </lineage>
</organism>
<dbReference type="EMBL" id="BMAW01031114">
    <property type="protein sequence ID" value="GFU19687.1"/>
    <property type="molecule type" value="Genomic_DNA"/>
</dbReference>
<dbReference type="OrthoDB" id="10356023at2759"/>
<evidence type="ECO:0000313" key="2">
    <source>
        <dbReference type="Proteomes" id="UP000887013"/>
    </source>
</evidence>
<proteinExistence type="predicted"/>
<reference evidence="1" key="1">
    <citation type="submission" date="2020-08" db="EMBL/GenBank/DDBJ databases">
        <title>Multicomponent nature underlies the extraordinary mechanical properties of spider dragline silk.</title>
        <authorList>
            <person name="Kono N."/>
            <person name="Nakamura H."/>
            <person name="Mori M."/>
            <person name="Yoshida Y."/>
            <person name="Ohtoshi R."/>
            <person name="Malay A.D."/>
            <person name="Moran D.A.P."/>
            <person name="Tomita M."/>
            <person name="Numata K."/>
            <person name="Arakawa K."/>
        </authorList>
    </citation>
    <scope>NUCLEOTIDE SEQUENCE</scope>
</reference>